<keyword evidence="6 7" id="KW-0539">Nucleus</keyword>
<comment type="subunit">
    <text evidence="7">Associated with the spliceosome.</text>
</comment>
<organism evidence="10 11">
    <name type="scientific">Papiliotrema laurentii</name>
    <name type="common">Cryptococcus laurentii</name>
    <dbReference type="NCBI Taxonomy" id="5418"/>
    <lineage>
        <taxon>Eukaryota</taxon>
        <taxon>Fungi</taxon>
        <taxon>Dikarya</taxon>
        <taxon>Basidiomycota</taxon>
        <taxon>Agaricomycotina</taxon>
        <taxon>Tremellomycetes</taxon>
        <taxon>Tremellales</taxon>
        <taxon>Rhynchogastremaceae</taxon>
        <taxon>Papiliotrema</taxon>
    </lineage>
</organism>
<feature type="region of interest" description="Disordered" evidence="8">
    <location>
        <begin position="519"/>
        <end position="570"/>
    </location>
</feature>
<accession>A0AAD9L6Q3</accession>
<proteinExistence type="inferred from homology"/>
<dbReference type="EMBL" id="JAODAN010000003">
    <property type="protein sequence ID" value="KAK1925551.1"/>
    <property type="molecule type" value="Genomic_DNA"/>
</dbReference>
<feature type="compositionally biased region" description="Basic and acidic residues" evidence="8">
    <location>
        <begin position="485"/>
        <end position="498"/>
    </location>
</feature>
<evidence type="ECO:0000256" key="6">
    <source>
        <dbReference type="ARBA" id="ARBA00023242"/>
    </source>
</evidence>
<dbReference type="GO" id="GO:0005681">
    <property type="term" value="C:spliceosomal complex"/>
    <property type="evidence" value="ECO:0007669"/>
    <property type="project" value="UniProtKB-UniRule"/>
</dbReference>
<name>A0AAD9L6Q3_PAPLA</name>
<dbReference type="GO" id="GO:0030628">
    <property type="term" value="F:pre-mRNA 3'-splice site binding"/>
    <property type="evidence" value="ECO:0007669"/>
    <property type="project" value="UniProtKB-UniRule"/>
</dbReference>
<dbReference type="InterPro" id="IPR021715">
    <property type="entry name" value="Slu7_dom"/>
</dbReference>
<evidence type="ECO:0000256" key="1">
    <source>
        <dbReference type="ARBA" id="ARBA00004123"/>
    </source>
</evidence>
<dbReference type="AlphaFoldDB" id="A0AAD9L6Q3"/>
<dbReference type="Proteomes" id="UP001182556">
    <property type="component" value="Unassembled WGS sequence"/>
</dbReference>
<keyword evidence="3 7" id="KW-0507">mRNA processing</keyword>
<feature type="compositionally biased region" description="Basic and acidic residues" evidence="8">
    <location>
        <begin position="468"/>
        <end position="478"/>
    </location>
</feature>
<protein>
    <recommendedName>
        <fullName evidence="7">Pre-mRNA-splicing factor SLU7</fullName>
    </recommendedName>
</protein>
<comment type="subcellular location">
    <subcellularLocation>
        <location evidence="1 7">Nucleus</location>
    </subcellularLocation>
</comment>
<feature type="region of interest" description="Disordered" evidence="8">
    <location>
        <begin position="1"/>
        <end position="45"/>
    </location>
</feature>
<evidence type="ECO:0000256" key="3">
    <source>
        <dbReference type="ARBA" id="ARBA00022664"/>
    </source>
</evidence>
<feature type="region of interest" description="Disordered" evidence="8">
    <location>
        <begin position="200"/>
        <end position="228"/>
    </location>
</feature>
<dbReference type="Pfam" id="PF11708">
    <property type="entry name" value="Slu7"/>
    <property type="match status" value="1"/>
</dbReference>
<evidence type="ECO:0000313" key="10">
    <source>
        <dbReference type="EMBL" id="KAK1925551.1"/>
    </source>
</evidence>
<gene>
    <name evidence="10" type="ORF">DB88DRAFT_484286</name>
</gene>
<evidence type="ECO:0000259" key="9">
    <source>
        <dbReference type="Pfam" id="PF11708"/>
    </source>
</evidence>
<feature type="domain" description="Pre-mRNA-splicing factor SLU7" evidence="9">
    <location>
        <begin position="143"/>
        <end position="408"/>
    </location>
</feature>
<dbReference type="PANTHER" id="PTHR12942">
    <property type="entry name" value="STEP II SPLICING FACTOR SLU7"/>
    <property type="match status" value="1"/>
</dbReference>
<feature type="compositionally biased region" description="Basic and acidic residues" evidence="8">
    <location>
        <begin position="10"/>
        <end position="39"/>
    </location>
</feature>
<evidence type="ECO:0000256" key="4">
    <source>
        <dbReference type="ARBA" id="ARBA00022728"/>
    </source>
</evidence>
<keyword evidence="5 7" id="KW-0508">mRNA splicing</keyword>
<reference evidence="10" key="1">
    <citation type="submission" date="2023-02" db="EMBL/GenBank/DDBJ databases">
        <title>Identification and recombinant expression of a fungal hydrolase from Papiliotrema laurentii that hydrolyzes apple cutin and clears colloidal polyester polyurethane.</title>
        <authorList>
            <consortium name="DOE Joint Genome Institute"/>
            <person name="Roman V.A."/>
            <person name="Bojanowski C."/>
            <person name="Crable B.R."/>
            <person name="Wagner D.N."/>
            <person name="Hung C.S."/>
            <person name="Nadeau L.J."/>
            <person name="Schratz L."/>
            <person name="Haridas S."/>
            <person name="Pangilinan J."/>
            <person name="Lipzen A."/>
            <person name="Na H."/>
            <person name="Yan M."/>
            <person name="Ng V."/>
            <person name="Grigoriev I.V."/>
            <person name="Spatafora J.W."/>
            <person name="Barlow D."/>
            <person name="Biffinger J."/>
            <person name="Kelley-Loughnane N."/>
            <person name="Varaljay V.A."/>
            <person name="Crookes-Goodson W.J."/>
        </authorList>
    </citation>
    <scope>NUCLEOTIDE SEQUENCE</scope>
    <source>
        <strain evidence="10">5307AH</strain>
    </source>
</reference>
<feature type="compositionally biased region" description="Acidic residues" evidence="8">
    <location>
        <begin position="202"/>
        <end position="218"/>
    </location>
</feature>
<comment type="caution">
    <text evidence="10">The sequence shown here is derived from an EMBL/GenBank/DDBJ whole genome shotgun (WGS) entry which is preliminary data.</text>
</comment>
<comment type="function">
    <text evidence="7">Involved in pre-mRNA splicing.</text>
</comment>
<keyword evidence="4 7" id="KW-0747">Spliceosome</keyword>
<feature type="region of interest" description="Disordered" evidence="8">
    <location>
        <begin position="447"/>
        <end position="498"/>
    </location>
</feature>
<dbReference type="GO" id="GO:0000398">
    <property type="term" value="P:mRNA splicing, via spliceosome"/>
    <property type="evidence" value="ECO:0007669"/>
    <property type="project" value="UniProtKB-UniRule"/>
</dbReference>
<evidence type="ECO:0000256" key="7">
    <source>
        <dbReference type="RuleBase" id="RU367071"/>
    </source>
</evidence>
<evidence type="ECO:0000256" key="8">
    <source>
        <dbReference type="SAM" id="MobiDB-lite"/>
    </source>
</evidence>
<evidence type="ECO:0000256" key="5">
    <source>
        <dbReference type="ARBA" id="ARBA00023187"/>
    </source>
</evidence>
<comment type="similarity">
    <text evidence="2 7">Belongs to the SLU7 family.</text>
</comment>
<evidence type="ECO:0000313" key="11">
    <source>
        <dbReference type="Proteomes" id="UP001182556"/>
    </source>
</evidence>
<dbReference type="InterPro" id="IPR039974">
    <property type="entry name" value="Splicing_factor_SLU7"/>
</dbReference>
<keyword evidence="11" id="KW-1185">Reference proteome</keyword>
<dbReference type="PANTHER" id="PTHR12942:SF2">
    <property type="entry name" value="PRE-MRNA-SPLICING FACTOR SLU7"/>
    <property type="match status" value="1"/>
</dbReference>
<sequence length="570" mass="64273">MSAISQPSRISREEYRKQKEEDAARRAGEAVPLKDEHGNEINPHIPSFITKAPWYADTGAPSLSHQRLPEEVAVEPHLKLNQWYDRGAKAGPAAKKYRKGACENCGAMTHKKQDCVERPRKRGAKFTGKDIMADEVLQDFNGDYDAKRDRWNGYDPASYKAVVDEYEAIEAARQKAREEQIDAQTSTDIAAVKKVAKKAVADDEDFGSSDEEDADEDKYAESADQVGQKLDTKTRITVRNLRIREDTAKYLINLDPESAHYDPKTRSMRDAPEVGVKPEDMRFAGDNFLRYSGDSTNMQKLQLFAWQSAQRGKNVNMSSNPTAGELLHREFQQKKEIMKDTTKTSILAKYGGEEHLEKLPKELLMGQTDNYVEYSRTGNIIKGRERAKARSKYDEDVYPNNHTSIWGSFYDRGSGQWGFACCHSLISASYCTGEAGKTAAQASSANALLEAARDSPPPEQEASSSRKTLAEQHLEDLANGKVNAKGKEKEKNLPNYAKRVDPTDEVDIDREKLKKALAEEKKRKAMGEDEAWQQTKKSKTDVTQEELEAYRLSRQAFDDPMANYKDPEED</sequence>
<evidence type="ECO:0000256" key="2">
    <source>
        <dbReference type="ARBA" id="ARBA00007203"/>
    </source>
</evidence>